<dbReference type="GO" id="GO:0003677">
    <property type="term" value="F:DNA binding"/>
    <property type="evidence" value="ECO:0007669"/>
    <property type="project" value="InterPro"/>
</dbReference>
<dbReference type="InterPro" id="IPR050815">
    <property type="entry name" value="TF_fung"/>
</dbReference>
<dbReference type="AlphaFoldDB" id="A0A4T0B991"/>
<evidence type="ECO:0000256" key="1">
    <source>
        <dbReference type="ARBA" id="ARBA00004123"/>
    </source>
</evidence>
<dbReference type="InterPro" id="IPR007219">
    <property type="entry name" value="XnlR_reg_dom"/>
</dbReference>
<accession>A0A4T0B991</accession>
<evidence type="ECO:0000256" key="3">
    <source>
        <dbReference type="ARBA" id="ARBA00023015"/>
    </source>
</evidence>
<dbReference type="GO" id="GO:0000981">
    <property type="term" value="F:DNA-binding transcription factor activity, RNA polymerase II-specific"/>
    <property type="evidence" value="ECO:0007669"/>
    <property type="project" value="InterPro"/>
</dbReference>
<keyword evidence="2" id="KW-0479">Metal-binding</keyword>
<dbReference type="CDD" id="cd12148">
    <property type="entry name" value="fungal_TF_MHR"/>
    <property type="match status" value="1"/>
</dbReference>
<organism evidence="8 10">
    <name type="scientific">Aureobasidium pullulans</name>
    <name type="common">Black yeast</name>
    <name type="synonym">Pullularia pullulans</name>
    <dbReference type="NCBI Taxonomy" id="5580"/>
    <lineage>
        <taxon>Eukaryota</taxon>
        <taxon>Fungi</taxon>
        <taxon>Dikarya</taxon>
        <taxon>Ascomycota</taxon>
        <taxon>Pezizomycotina</taxon>
        <taxon>Dothideomycetes</taxon>
        <taxon>Dothideomycetidae</taxon>
        <taxon>Dothideales</taxon>
        <taxon>Saccotheciaceae</taxon>
        <taxon>Aureobasidium</taxon>
    </lineage>
</organism>
<comment type="caution">
    <text evidence="8">The sequence shown here is derived from an EMBL/GenBank/DDBJ whole genome shotgun (WGS) entry which is preliminary data.</text>
</comment>
<dbReference type="Proteomes" id="UP000308014">
    <property type="component" value="Unassembled WGS sequence"/>
</dbReference>
<keyword evidence="5" id="KW-0539">Nucleus</keyword>
<protein>
    <recommendedName>
        <fullName evidence="6">Xylanolytic transcriptional activator regulatory domain-containing protein</fullName>
    </recommendedName>
</protein>
<evidence type="ECO:0000313" key="10">
    <source>
        <dbReference type="Proteomes" id="UP000308724"/>
    </source>
</evidence>
<evidence type="ECO:0000259" key="6">
    <source>
        <dbReference type="SMART" id="SM00906"/>
    </source>
</evidence>
<proteinExistence type="predicted"/>
<sequence length="415" mass="48014">MRLHKTHSLGLDKQTIQTYIDTFFSHLYPTSFLSFLHRGLFLRAWYTHTLNPALLKAVCACTAQYTSDSSRASEWIQEVEIDVLQNMGDLSTIRLQVMLLLIYYYGSRRSSKAWMLSALAVRLAFAKRFNYEQESMPETTRESQRRLMWSLFIVDRLYSGGLTEFTLCPRETIHIRLPCNERLFTLGIPSQSPKLHACDGQEHMGVLSCYIRLLDIRHDILSYTKSVIMNDVKLWDSRLRLRDLEKRLSDFAVSLPIEMRWTSDNLMLRAYTPNLDRFIMLHTFWHQCHCDLYRLPIRGIKESISDQALAETPRDYAMLLSDRCLDSAWDLVRLWTQILDLGLDNPIKDFSVSGCAYQCAKIVATTTYNGVSSLNAECMRPPDAVKICLKILESIKSAHPVVGRVVSPRVHLCRR</sequence>
<evidence type="ECO:0000313" key="8">
    <source>
        <dbReference type="EMBL" id="TIA30806.1"/>
    </source>
</evidence>
<dbReference type="EMBL" id="QZAJ01000118">
    <property type="protein sequence ID" value="THW17010.1"/>
    <property type="molecule type" value="Genomic_DNA"/>
</dbReference>
<comment type="subcellular location">
    <subcellularLocation>
        <location evidence="1">Nucleus</location>
    </subcellularLocation>
</comment>
<dbReference type="Proteomes" id="UP000308724">
    <property type="component" value="Unassembled WGS sequence"/>
</dbReference>
<dbReference type="SMART" id="SM00906">
    <property type="entry name" value="Fungal_trans"/>
    <property type="match status" value="1"/>
</dbReference>
<evidence type="ECO:0000256" key="5">
    <source>
        <dbReference type="ARBA" id="ARBA00023242"/>
    </source>
</evidence>
<evidence type="ECO:0000256" key="4">
    <source>
        <dbReference type="ARBA" id="ARBA00023163"/>
    </source>
</evidence>
<dbReference type="Pfam" id="PF04082">
    <property type="entry name" value="Fungal_trans"/>
    <property type="match status" value="1"/>
</dbReference>
<dbReference type="PANTHER" id="PTHR47338:SF7">
    <property type="entry name" value="ZN(II)2CYS6 TRANSCRIPTION FACTOR (EUROFUNG)"/>
    <property type="match status" value="1"/>
</dbReference>
<evidence type="ECO:0000256" key="2">
    <source>
        <dbReference type="ARBA" id="ARBA00022723"/>
    </source>
</evidence>
<dbReference type="GO" id="GO:0008270">
    <property type="term" value="F:zinc ion binding"/>
    <property type="evidence" value="ECO:0007669"/>
    <property type="project" value="InterPro"/>
</dbReference>
<dbReference type="PANTHER" id="PTHR47338">
    <property type="entry name" value="ZN(II)2CYS6 TRANSCRIPTION FACTOR (EUROFUNG)-RELATED"/>
    <property type="match status" value="1"/>
</dbReference>
<name>A0A4T0B991_AURPU</name>
<keyword evidence="3" id="KW-0805">Transcription regulation</keyword>
<dbReference type="GO" id="GO:0006351">
    <property type="term" value="P:DNA-templated transcription"/>
    <property type="evidence" value="ECO:0007669"/>
    <property type="project" value="InterPro"/>
</dbReference>
<gene>
    <name evidence="8" type="ORF">D6C78_09353</name>
    <name evidence="7" type="ORF">D6D24_04141</name>
</gene>
<dbReference type="EMBL" id="QZBZ01000329">
    <property type="protein sequence ID" value="TIA30806.1"/>
    <property type="molecule type" value="Genomic_DNA"/>
</dbReference>
<dbReference type="GO" id="GO:0005634">
    <property type="term" value="C:nucleus"/>
    <property type="evidence" value="ECO:0007669"/>
    <property type="project" value="UniProtKB-SubCell"/>
</dbReference>
<feature type="domain" description="Xylanolytic transcriptional activator regulatory" evidence="6">
    <location>
        <begin position="113"/>
        <end position="184"/>
    </location>
</feature>
<evidence type="ECO:0000313" key="7">
    <source>
        <dbReference type="EMBL" id="THW17010.1"/>
    </source>
</evidence>
<reference evidence="9 10" key="1">
    <citation type="submission" date="2018-10" db="EMBL/GenBank/DDBJ databases">
        <title>Fifty Aureobasidium pullulans genomes reveal a recombining polyextremotolerant generalist.</title>
        <authorList>
            <person name="Gostincar C."/>
            <person name="Turk M."/>
            <person name="Zajc J."/>
            <person name="Gunde-Cimerman N."/>
        </authorList>
    </citation>
    <scope>NUCLEOTIDE SEQUENCE [LARGE SCALE GENOMIC DNA]</scope>
    <source>
        <strain evidence="7 9">EXF-11318</strain>
        <strain evidence="8 10">EXF-1645</strain>
    </source>
</reference>
<keyword evidence="4" id="KW-0804">Transcription</keyword>
<evidence type="ECO:0000313" key="9">
    <source>
        <dbReference type="Proteomes" id="UP000308014"/>
    </source>
</evidence>